<protein>
    <submittedName>
        <fullName evidence="3">Uncharacterized protein</fullName>
    </submittedName>
</protein>
<dbReference type="OrthoDB" id="89349at2759"/>
<dbReference type="InterPro" id="IPR045851">
    <property type="entry name" value="AMP-bd_C_sf"/>
</dbReference>
<dbReference type="SUPFAM" id="SSF56801">
    <property type="entry name" value="Acetyl-CoA synthetase-like"/>
    <property type="match status" value="1"/>
</dbReference>
<dbReference type="AlphaFoldDB" id="A0A9W4ICY9"/>
<dbReference type="PANTHER" id="PTHR43201:SF6">
    <property type="entry name" value="ACYL COA SYNTHETASE (EUROFUNG)"/>
    <property type="match status" value="1"/>
</dbReference>
<dbReference type="GO" id="GO:0006631">
    <property type="term" value="P:fatty acid metabolic process"/>
    <property type="evidence" value="ECO:0007669"/>
    <property type="project" value="TreeGrafter"/>
</dbReference>
<dbReference type="PROSITE" id="PS00455">
    <property type="entry name" value="AMP_BINDING"/>
    <property type="match status" value="1"/>
</dbReference>
<name>A0A9W4ICY9_9EURO</name>
<dbReference type="Proteomes" id="UP001152592">
    <property type="component" value="Unassembled WGS sequence"/>
</dbReference>
<comment type="caution">
    <text evidence="3">The sequence shown here is derived from an EMBL/GenBank/DDBJ whole genome shotgun (WGS) entry which is preliminary data.</text>
</comment>
<evidence type="ECO:0000259" key="2">
    <source>
        <dbReference type="Pfam" id="PF13193"/>
    </source>
</evidence>
<dbReference type="Pfam" id="PF00501">
    <property type="entry name" value="AMP-binding"/>
    <property type="match status" value="1"/>
</dbReference>
<evidence type="ECO:0000313" key="4">
    <source>
        <dbReference type="Proteomes" id="UP001152592"/>
    </source>
</evidence>
<dbReference type="EMBL" id="CAJVPD010000033">
    <property type="protein sequence ID" value="CAG8258468.1"/>
    <property type="molecule type" value="Genomic_DNA"/>
</dbReference>
<reference evidence="3" key="1">
    <citation type="submission" date="2021-07" db="EMBL/GenBank/DDBJ databases">
        <authorList>
            <person name="Branca A.L. A."/>
        </authorList>
    </citation>
    <scope>NUCLEOTIDE SEQUENCE</scope>
</reference>
<dbReference type="InterPro" id="IPR000873">
    <property type="entry name" value="AMP-dep_synth/lig_dom"/>
</dbReference>
<evidence type="ECO:0000313" key="3">
    <source>
        <dbReference type="EMBL" id="CAG8258468.1"/>
    </source>
</evidence>
<dbReference type="InterPro" id="IPR042099">
    <property type="entry name" value="ANL_N_sf"/>
</dbReference>
<evidence type="ECO:0000259" key="1">
    <source>
        <dbReference type="Pfam" id="PF00501"/>
    </source>
</evidence>
<dbReference type="InterPro" id="IPR020845">
    <property type="entry name" value="AMP-binding_CS"/>
</dbReference>
<feature type="domain" description="AMP-dependent synthetase/ligase" evidence="1">
    <location>
        <begin position="28"/>
        <end position="413"/>
    </location>
</feature>
<proteinExistence type="predicted"/>
<dbReference type="GO" id="GO:0031956">
    <property type="term" value="F:medium-chain fatty acid-CoA ligase activity"/>
    <property type="evidence" value="ECO:0007669"/>
    <property type="project" value="TreeGrafter"/>
</dbReference>
<dbReference type="Pfam" id="PF13193">
    <property type="entry name" value="AMP-binding_C"/>
    <property type="match status" value="1"/>
</dbReference>
<gene>
    <name evidence="3" type="ORF">PSALAMII_LOCUS892</name>
</gene>
<feature type="domain" description="AMP-binding enzyme C-terminal" evidence="2">
    <location>
        <begin position="468"/>
        <end position="551"/>
    </location>
</feature>
<accession>A0A9W4ICY9</accession>
<organism evidence="3 4">
    <name type="scientific">Penicillium salamii</name>
    <dbReference type="NCBI Taxonomy" id="1612424"/>
    <lineage>
        <taxon>Eukaryota</taxon>
        <taxon>Fungi</taxon>
        <taxon>Dikarya</taxon>
        <taxon>Ascomycota</taxon>
        <taxon>Pezizomycotina</taxon>
        <taxon>Eurotiomycetes</taxon>
        <taxon>Eurotiomycetidae</taxon>
        <taxon>Eurotiales</taxon>
        <taxon>Aspergillaceae</taxon>
        <taxon>Penicillium</taxon>
    </lineage>
</organism>
<dbReference type="Gene3D" id="3.40.50.12780">
    <property type="entry name" value="N-terminal domain of ligase-like"/>
    <property type="match status" value="1"/>
</dbReference>
<dbReference type="Gene3D" id="3.30.300.30">
    <property type="match status" value="1"/>
</dbReference>
<dbReference type="InterPro" id="IPR025110">
    <property type="entry name" value="AMP-bd_C"/>
</dbReference>
<sequence>MDSSCAVVKGPTETSLWTTITLGDVVKNQATKHGPKDIAVFPWQGVRLSYAQLAERGKSVARALLKAGVRPTECVAVLAGNRYEYLEAVVGGALIGCSVLVLHTTYKPWELQNALEKTKCRVLFLASTIGSRSMDEHFEILNTISARSTLSGLVRVVRLGDESCFEQSTLNEDYENFLSSAGAVELDSLCETATQSIQPSDVASLQFTSGTTGAAKASMLTHINIINNARFVGDNLQLTEDDIICCPPPLFHCFGLVMGFLACLIHGCTIVYPSDHFDAERVLDSIVGEKCTALYGVPTMFIAELEANQAQNRNIQSLRKGLAAGSTVPLSLMNKLKEQMGIDTMLIAYGMTETSPVTFMSTFDDPVEMRVATVGRIMPHTAAKVVDKMGRVLGRGERGELCTSGYVLQRGYLDDEEKTNEVMKKDEDGLVWMHTGDEGTIDEEGYCRITGRIKDVIIRGGENIFPVEIEERLLAHPSIAEVCVVGTPDQKYGEVVGCFLKAREGAICRPGLDEIQDWVRPMMGWSRTPQVVFWVGKDGICLDFPKTGSGKLQKHLLRELAAGYGKTPLAV</sequence>
<dbReference type="PANTHER" id="PTHR43201">
    <property type="entry name" value="ACYL-COA SYNTHETASE"/>
    <property type="match status" value="1"/>
</dbReference>